<dbReference type="PANTHER" id="PTHR30469">
    <property type="entry name" value="MULTIDRUG RESISTANCE PROTEIN MDTA"/>
    <property type="match status" value="1"/>
</dbReference>
<dbReference type="GO" id="GO:0015562">
    <property type="term" value="F:efflux transmembrane transporter activity"/>
    <property type="evidence" value="ECO:0007669"/>
    <property type="project" value="TreeGrafter"/>
</dbReference>
<reference evidence="4 5" key="1">
    <citation type="submission" date="2019-11" db="EMBL/GenBank/DDBJ databases">
        <title>Identification of a novel strain.</title>
        <authorList>
            <person name="Xu Q."/>
            <person name="Wang G."/>
        </authorList>
    </citation>
    <scope>NUCLEOTIDE SEQUENCE [LARGE SCALE GENOMIC DNA]</scope>
    <source>
        <strain evidence="5">xq</strain>
    </source>
</reference>
<organism evidence="4 5">
    <name type="scientific">Hyphomicrobium album</name>
    <dbReference type="NCBI Taxonomy" id="2665159"/>
    <lineage>
        <taxon>Bacteria</taxon>
        <taxon>Pseudomonadati</taxon>
        <taxon>Pseudomonadota</taxon>
        <taxon>Alphaproteobacteria</taxon>
        <taxon>Hyphomicrobiales</taxon>
        <taxon>Hyphomicrobiaceae</taxon>
        <taxon>Hyphomicrobium</taxon>
    </lineage>
</organism>
<dbReference type="Gene3D" id="2.40.420.20">
    <property type="match status" value="1"/>
</dbReference>
<dbReference type="AlphaFoldDB" id="A0A6I3KIH1"/>
<gene>
    <name evidence="4" type="ORF">GIW81_10875</name>
</gene>
<comment type="caution">
    <text evidence="4">The sequence shown here is derived from an EMBL/GenBank/DDBJ whole genome shotgun (WGS) entry which is preliminary data.</text>
</comment>
<dbReference type="InterPro" id="IPR006143">
    <property type="entry name" value="RND_pump_MFP"/>
</dbReference>
<keyword evidence="5" id="KW-1185">Reference proteome</keyword>
<dbReference type="Gene3D" id="2.40.50.100">
    <property type="match status" value="1"/>
</dbReference>
<feature type="domain" description="CusB-like beta-barrel" evidence="3">
    <location>
        <begin position="199"/>
        <end position="273"/>
    </location>
</feature>
<feature type="domain" description="Multidrug resistance protein MdtA-like barrel-sandwich hybrid" evidence="2">
    <location>
        <begin position="70"/>
        <end position="188"/>
    </location>
</feature>
<dbReference type="Pfam" id="PF25954">
    <property type="entry name" value="Beta-barrel_RND_2"/>
    <property type="match status" value="1"/>
</dbReference>
<evidence type="ECO:0000259" key="3">
    <source>
        <dbReference type="Pfam" id="PF25954"/>
    </source>
</evidence>
<protein>
    <submittedName>
        <fullName evidence="4">Efflux RND transporter periplasmic adaptor subunit</fullName>
    </submittedName>
</protein>
<dbReference type="PANTHER" id="PTHR30469:SF11">
    <property type="entry name" value="BLL4320 PROTEIN"/>
    <property type="match status" value="1"/>
</dbReference>
<evidence type="ECO:0000313" key="4">
    <source>
        <dbReference type="EMBL" id="MTD94834.1"/>
    </source>
</evidence>
<dbReference type="Pfam" id="PF25917">
    <property type="entry name" value="BSH_RND"/>
    <property type="match status" value="1"/>
</dbReference>
<sequence>MKRFLIALVVMGVLVGGLAYFKLVFMPQMIKEIISSQVPPPAVITAESTKTEEWTERLPAIGTLIASQGVEIAAQVSGIVTGLGFESGQDVASGTKLVQLDIAVEQADLASADAILREAEVAFKRQTDLLVKAVASEANVDTARAKRDTATAALNRIKALIAQKAILAPFAGRLGIRHVEVGQYISPGLAMVSLQALDPIWVDFPMPEQNVGKLHVGETIELTVDAFGKQVFKGSVTSLDARVSQETRTLLVRGTLPNPDHALLPGMFANVQVLAGGPAKVITVPRTAITYSLYGDSVYVLKPQEGQPAPAKPEDTVYVVERRFVKSGQVREDRVAVTSGLKEGEQVVTTGQVKLANGSLVKVDNSQALVPPATRPYQ</sequence>
<dbReference type="InterPro" id="IPR058625">
    <property type="entry name" value="MdtA-like_BSH"/>
</dbReference>
<dbReference type="Proteomes" id="UP000440694">
    <property type="component" value="Unassembled WGS sequence"/>
</dbReference>
<evidence type="ECO:0000259" key="2">
    <source>
        <dbReference type="Pfam" id="PF25917"/>
    </source>
</evidence>
<evidence type="ECO:0000313" key="5">
    <source>
        <dbReference type="Proteomes" id="UP000440694"/>
    </source>
</evidence>
<proteinExistence type="inferred from homology"/>
<dbReference type="FunFam" id="2.40.30.170:FF:000010">
    <property type="entry name" value="Efflux RND transporter periplasmic adaptor subunit"/>
    <property type="match status" value="1"/>
</dbReference>
<name>A0A6I3KIH1_9HYPH</name>
<dbReference type="SUPFAM" id="SSF111369">
    <property type="entry name" value="HlyD-like secretion proteins"/>
    <property type="match status" value="1"/>
</dbReference>
<dbReference type="Gene3D" id="1.10.287.470">
    <property type="entry name" value="Helix hairpin bin"/>
    <property type="match status" value="1"/>
</dbReference>
<accession>A0A6I3KIH1</accession>
<dbReference type="EMBL" id="WMBQ01000001">
    <property type="protein sequence ID" value="MTD94834.1"/>
    <property type="molecule type" value="Genomic_DNA"/>
</dbReference>
<dbReference type="InterPro" id="IPR058792">
    <property type="entry name" value="Beta-barrel_RND_2"/>
</dbReference>
<dbReference type="GO" id="GO:1990281">
    <property type="term" value="C:efflux pump complex"/>
    <property type="evidence" value="ECO:0007669"/>
    <property type="project" value="TreeGrafter"/>
</dbReference>
<dbReference type="Gene3D" id="2.40.30.170">
    <property type="match status" value="1"/>
</dbReference>
<comment type="similarity">
    <text evidence="1">Belongs to the membrane fusion protein (MFP) (TC 8.A.1) family.</text>
</comment>
<evidence type="ECO:0000256" key="1">
    <source>
        <dbReference type="ARBA" id="ARBA00009477"/>
    </source>
</evidence>
<dbReference type="NCBIfam" id="TIGR01730">
    <property type="entry name" value="RND_mfp"/>
    <property type="match status" value="1"/>
</dbReference>